<evidence type="ECO:0000313" key="2">
    <source>
        <dbReference type="Proteomes" id="UP001165065"/>
    </source>
</evidence>
<reference evidence="2" key="1">
    <citation type="journal article" date="2023" name="Commun. Biol.">
        <title>Genome analysis of Parmales, the sister group of diatoms, reveals the evolutionary specialization of diatoms from phago-mixotrophs to photoautotrophs.</title>
        <authorList>
            <person name="Ban H."/>
            <person name="Sato S."/>
            <person name="Yoshikawa S."/>
            <person name="Yamada K."/>
            <person name="Nakamura Y."/>
            <person name="Ichinomiya M."/>
            <person name="Sato N."/>
            <person name="Blanc-Mathieu R."/>
            <person name="Endo H."/>
            <person name="Kuwata A."/>
            <person name="Ogata H."/>
        </authorList>
    </citation>
    <scope>NUCLEOTIDE SEQUENCE [LARGE SCALE GENOMIC DNA]</scope>
</reference>
<gene>
    <name evidence="1" type="ORF">TrCOL_g1382</name>
</gene>
<name>A0A9W7FZA8_9STRA</name>
<dbReference type="AlphaFoldDB" id="A0A9W7FZA8"/>
<dbReference type="SUPFAM" id="SSF56235">
    <property type="entry name" value="N-terminal nucleophile aminohydrolases (Ntn hydrolases)"/>
    <property type="match status" value="1"/>
</dbReference>
<accession>A0A9W7FZA8</accession>
<dbReference type="InterPro" id="IPR029055">
    <property type="entry name" value="Ntn_hydrolases_N"/>
</dbReference>
<dbReference type="Proteomes" id="UP001165065">
    <property type="component" value="Unassembled WGS sequence"/>
</dbReference>
<dbReference type="Gene3D" id="3.60.20.10">
    <property type="entry name" value="Glutamine Phosphoribosylpyrophosphate, subunit 1, domain 1"/>
    <property type="match status" value="1"/>
</dbReference>
<proteinExistence type="predicted"/>
<dbReference type="GO" id="GO:0005839">
    <property type="term" value="C:proteasome core complex"/>
    <property type="evidence" value="ECO:0007669"/>
    <property type="project" value="InterPro"/>
</dbReference>
<comment type="caution">
    <text evidence="1">The sequence shown here is derived from an EMBL/GenBank/DDBJ whole genome shotgun (WGS) entry which is preliminary data.</text>
</comment>
<organism evidence="1 2">
    <name type="scientific">Triparma columacea</name>
    <dbReference type="NCBI Taxonomy" id="722753"/>
    <lineage>
        <taxon>Eukaryota</taxon>
        <taxon>Sar</taxon>
        <taxon>Stramenopiles</taxon>
        <taxon>Ochrophyta</taxon>
        <taxon>Bolidophyceae</taxon>
        <taxon>Parmales</taxon>
        <taxon>Triparmaceae</taxon>
        <taxon>Triparma</taxon>
    </lineage>
</organism>
<dbReference type="GO" id="GO:0051603">
    <property type="term" value="P:proteolysis involved in protein catabolic process"/>
    <property type="evidence" value="ECO:0007669"/>
    <property type="project" value="InterPro"/>
</dbReference>
<dbReference type="EMBL" id="BRYA01000607">
    <property type="protein sequence ID" value="GMI25354.1"/>
    <property type="molecule type" value="Genomic_DNA"/>
</dbReference>
<sequence>MGNYISSDQTVKVRRIRGNFSSSKEDIVANIGGRSTTDQGDFVYLLGAGVSGDVVDVVHLLRDDVEEEYHKSQIKTPFPTWKLSRSTTEDYVLDGQRECACVVGARIGGKLGLKLVETSGGTRYINAPAHASVGSGSLASTAYLDVYGGEASSVEECVACAVEAVKRGVENDDSSGGIVRVTLIERGRVWEGCTKEEGQVIGGEGGKIKDGVGSRKRTFEYERELTLLSEEVIRKGS</sequence>
<protein>
    <submittedName>
        <fullName evidence="1">Uncharacterized protein</fullName>
    </submittedName>
</protein>
<evidence type="ECO:0000313" key="1">
    <source>
        <dbReference type="EMBL" id="GMI25354.1"/>
    </source>
</evidence>
<dbReference type="InterPro" id="IPR001353">
    <property type="entry name" value="Proteasome_sua/b"/>
</dbReference>
<keyword evidence="2" id="KW-1185">Reference proteome</keyword>
<dbReference type="Pfam" id="PF00227">
    <property type="entry name" value="Proteasome"/>
    <property type="match status" value="1"/>
</dbReference>